<keyword evidence="2" id="KW-0472">Membrane</keyword>
<dbReference type="Proteomes" id="UP000652567">
    <property type="component" value="Unassembled WGS sequence"/>
</dbReference>
<feature type="compositionally biased region" description="Basic and acidic residues" evidence="1">
    <location>
        <begin position="131"/>
        <end position="161"/>
    </location>
</feature>
<dbReference type="AlphaFoldDB" id="A0A928YUM2"/>
<protein>
    <submittedName>
        <fullName evidence="3">Uncharacterized protein</fullName>
    </submittedName>
</protein>
<sequence length="161" mass="18506">MVETYQIAWAAYVVGALGCGWATWLLFRRFGREWGHFFMVSVWAVLLTPYAMKVEPMVMAPALFILVMETLINGFASAKPIAILLAGVWLVALILSLIYQLLTRGFVKNEEPVDYQDYDTVVAEGRKTRRQPRDYQDNLSHDEYQARDELLAGERPMRAER</sequence>
<feature type="transmembrane region" description="Helical" evidence="2">
    <location>
        <begin position="83"/>
        <end position="102"/>
    </location>
</feature>
<feature type="transmembrane region" description="Helical" evidence="2">
    <location>
        <begin position="58"/>
        <end position="76"/>
    </location>
</feature>
<evidence type="ECO:0000256" key="2">
    <source>
        <dbReference type="SAM" id="Phobius"/>
    </source>
</evidence>
<feature type="transmembrane region" description="Helical" evidence="2">
    <location>
        <begin position="34"/>
        <end position="52"/>
    </location>
</feature>
<keyword evidence="4" id="KW-1185">Reference proteome</keyword>
<feature type="transmembrane region" description="Helical" evidence="2">
    <location>
        <begin position="6"/>
        <end position="27"/>
    </location>
</feature>
<organism evidence="3 4">
    <name type="scientific">Cellvibrio polysaccharolyticus</name>
    <dbReference type="NCBI Taxonomy" id="2082724"/>
    <lineage>
        <taxon>Bacteria</taxon>
        <taxon>Pseudomonadati</taxon>
        <taxon>Pseudomonadota</taxon>
        <taxon>Gammaproteobacteria</taxon>
        <taxon>Cellvibrionales</taxon>
        <taxon>Cellvibrionaceae</taxon>
        <taxon>Cellvibrio</taxon>
    </lineage>
</organism>
<reference evidence="3" key="1">
    <citation type="submission" date="2018-07" db="EMBL/GenBank/DDBJ databases">
        <title>Genome assembly of strain Ka43.</title>
        <authorList>
            <person name="Kukolya J."/>
            <person name="Nagy I."/>
            <person name="Horvath B."/>
            <person name="Toth A."/>
        </authorList>
    </citation>
    <scope>NUCLEOTIDE SEQUENCE</scope>
    <source>
        <strain evidence="3">KB43</strain>
    </source>
</reference>
<accession>A0A928YUM2</accession>
<evidence type="ECO:0000313" key="4">
    <source>
        <dbReference type="Proteomes" id="UP000652567"/>
    </source>
</evidence>
<evidence type="ECO:0000256" key="1">
    <source>
        <dbReference type="SAM" id="MobiDB-lite"/>
    </source>
</evidence>
<dbReference type="EMBL" id="PRDL01000001">
    <property type="protein sequence ID" value="MBE8718124.1"/>
    <property type="molecule type" value="Genomic_DNA"/>
</dbReference>
<proteinExistence type="predicted"/>
<gene>
    <name evidence="3" type="ORF">C4F51_13095</name>
</gene>
<keyword evidence="2" id="KW-0812">Transmembrane</keyword>
<keyword evidence="2" id="KW-1133">Transmembrane helix</keyword>
<evidence type="ECO:0000313" key="3">
    <source>
        <dbReference type="EMBL" id="MBE8718124.1"/>
    </source>
</evidence>
<comment type="caution">
    <text evidence="3">The sequence shown here is derived from an EMBL/GenBank/DDBJ whole genome shotgun (WGS) entry which is preliminary data.</text>
</comment>
<feature type="region of interest" description="Disordered" evidence="1">
    <location>
        <begin position="127"/>
        <end position="161"/>
    </location>
</feature>
<name>A0A928YUM2_9GAMM</name>